<organism evidence="2">
    <name type="scientific">Chromera velia CCMP2878</name>
    <dbReference type="NCBI Taxonomy" id="1169474"/>
    <lineage>
        <taxon>Eukaryota</taxon>
        <taxon>Sar</taxon>
        <taxon>Alveolata</taxon>
        <taxon>Colpodellida</taxon>
        <taxon>Chromeraceae</taxon>
        <taxon>Chromera</taxon>
    </lineage>
</organism>
<reference evidence="2" key="1">
    <citation type="submission" date="2014-11" db="EMBL/GenBank/DDBJ databases">
        <authorList>
            <person name="Otto D Thomas"/>
            <person name="Naeem Raeece"/>
        </authorList>
    </citation>
    <scope>NUCLEOTIDE SEQUENCE</scope>
</reference>
<proteinExistence type="predicted"/>
<evidence type="ECO:0008006" key="3">
    <source>
        <dbReference type="Google" id="ProtNLM"/>
    </source>
</evidence>
<protein>
    <recommendedName>
        <fullName evidence="3">Ribosomal RNA methyltransferase FtsJ domain-containing protein</fullName>
    </recommendedName>
</protein>
<dbReference type="SUPFAM" id="SSF53335">
    <property type="entry name" value="S-adenosyl-L-methionine-dependent methyltransferases"/>
    <property type="match status" value="1"/>
</dbReference>
<accession>A0A0G4IFH5</accession>
<dbReference type="VEuPathDB" id="CryptoDB:Cvel_13900"/>
<feature type="compositionally biased region" description="Basic and acidic residues" evidence="1">
    <location>
        <begin position="475"/>
        <end position="503"/>
    </location>
</feature>
<evidence type="ECO:0000256" key="1">
    <source>
        <dbReference type="SAM" id="MobiDB-lite"/>
    </source>
</evidence>
<evidence type="ECO:0000313" key="2">
    <source>
        <dbReference type="EMBL" id="CEM55861.1"/>
    </source>
</evidence>
<sequence length="557" mass="62620">MPAKVKDPKPALCGDYEKLGLALSDQPEKTDEDTRVSFFRDVKAAHSEWWQLKCEKTKGWCSPALEVGWQCRSEFFQRREAQHKRQSGSTSVTKNQTQNPEKYRKKYAELFDRLGLVHNFRSCPKDMKSALDLGCAPGGLLKYLCMNLRFPPDQIEGVTLAEEEGGVRMDSESLWGIHVNVIQCDLSQLDSVPLLDDTLGNILVGGGFGSFGIVNCGVVGDGRQHARIKERGLKPAAPFLILRNKLTLAIRYLRKGGLLCLAVPGADMPRCCWCLQSLSPLFSSIRVTETPFGVKSVRYIWGIHFVGVGERGDLTPASLDFLRTLWKPCTFQSFDARLLRGENKRGDGWGAGSGKNMVGQGGEETDGHTSAVGCVAGNESRSASDHFVSPLEVPSVRQRDIFWADMRHGWRQQREELEEQRRRLEEFLQREVPLESPEGWKLSESLERALLSAKFEEAVLGQCARVRLQKSKDAANEDQESIRACHERLRREEEGGERGKESGEENDGMEEDKAYKFGISACELHQNETRITEAFARMTQTQKTKCFEALVKRTVLK</sequence>
<gene>
    <name evidence="2" type="ORF">Cvel_13900</name>
</gene>
<dbReference type="InterPro" id="IPR029063">
    <property type="entry name" value="SAM-dependent_MTases_sf"/>
</dbReference>
<dbReference type="EMBL" id="CDMZ01005918">
    <property type="protein sequence ID" value="CEM55861.1"/>
    <property type="molecule type" value="Genomic_DNA"/>
</dbReference>
<feature type="region of interest" description="Disordered" evidence="1">
    <location>
        <begin position="475"/>
        <end position="512"/>
    </location>
</feature>
<dbReference type="AlphaFoldDB" id="A0A0G4IFH5"/>
<dbReference type="Gene3D" id="3.40.50.150">
    <property type="entry name" value="Vaccinia Virus protein VP39"/>
    <property type="match status" value="1"/>
</dbReference>
<name>A0A0G4IFH5_9ALVE</name>